<proteinExistence type="predicted"/>
<name>A0A3M2L315_9NOCA</name>
<protein>
    <submittedName>
        <fullName evidence="1">Uncharacterized protein</fullName>
    </submittedName>
</protein>
<keyword evidence="2" id="KW-1185">Reference proteome</keyword>
<gene>
    <name evidence="1" type="ORF">EBN03_13910</name>
</gene>
<dbReference type="EMBL" id="RFFH01000005">
    <property type="protein sequence ID" value="RMI32109.1"/>
    <property type="molecule type" value="Genomic_DNA"/>
</dbReference>
<evidence type="ECO:0000313" key="2">
    <source>
        <dbReference type="Proteomes" id="UP000279275"/>
    </source>
</evidence>
<dbReference type="RefSeq" id="WP_122188450.1">
    <property type="nucleotide sequence ID" value="NZ_RFFH01000005.1"/>
</dbReference>
<evidence type="ECO:0000313" key="1">
    <source>
        <dbReference type="EMBL" id="RMI32109.1"/>
    </source>
</evidence>
<accession>A0A3M2L315</accession>
<reference evidence="1 2" key="1">
    <citation type="submission" date="2018-10" db="EMBL/GenBank/DDBJ databases">
        <title>Isolation from cow dung.</title>
        <authorList>
            <person name="Ling L."/>
        </authorList>
    </citation>
    <scope>NUCLEOTIDE SEQUENCE [LARGE SCALE GENOMIC DNA]</scope>
    <source>
        <strain evidence="1 2">NEAU-LL90</strain>
    </source>
</reference>
<organism evidence="1 2">
    <name type="scientific">Nocardia stercoris</name>
    <dbReference type="NCBI Taxonomy" id="2483361"/>
    <lineage>
        <taxon>Bacteria</taxon>
        <taxon>Bacillati</taxon>
        <taxon>Actinomycetota</taxon>
        <taxon>Actinomycetes</taxon>
        <taxon>Mycobacteriales</taxon>
        <taxon>Nocardiaceae</taxon>
        <taxon>Nocardia</taxon>
    </lineage>
</organism>
<sequence>MSRQVLRLPLPLDVVKPDVFLPHAPIAAGGAATALPEQPADLLGVPYDWQGWTKPLGDFLHDTDTDVNEFVHHGNLVAIEDEWQTALRAVLQHICGCN</sequence>
<dbReference type="Proteomes" id="UP000279275">
    <property type="component" value="Unassembled WGS sequence"/>
</dbReference>
<dbReference type="AlphaFoldDB" id="A0A3M2L315"/>
<comment type="caution">
    <text evidence="1">The sequence shown here is derived from an EMBL/GenBank/DDBJ whole genome shotgun (WGS) entry which is preliminary data.</text>
</comment>